<evidence type="ECO:0000256" key="4">
    <source>
        <dbReference type="ARBA" id="ARBA00007920"/>
    </source>
</evidence>
<dbReference type="GO" id="GO:0016020">
    <property type="term" value="C:membrane"/>
    <property type="evidence" value="ECO:0007669"/>
    <property type="project" value="UniProtKB-SubCell"/>
</dbReference>
<gene>
    <name evidence="9" type="ORF">GP486_000330</name>
</gene>
<dbReference type="AlphaFoldDB" id="A0A9P8RTP0"/>
<dbReference type="InterPro" id="IPR007751">
    <property type="entry name" value="DUF676_lipase-like"/>
</dbReference>
<dbReference type="SUPFAM" id="SSF53474">
    <property type="entry name" value="alpha/beta-Hydrolases"/>
    <property type="match status" value="1"/>
</dbReference>
<dbReference type="GO" id="GO:0005739">
    <property type="term" value="C:mitochondrion"/>
    <property type="evidence" value="ECO:0007669"/>
    <property type="project" value="UniProtKB-SubCell"/>
</dbReference>
<comment type="similarity">
    <text evidence="4">Belongs to the putative lipase ROG1 family.</text>
</comment>
<evidence type="ECO:0000256" key="7">
    <source>
        <dbReference type="ARBA" id="ARBA00023136"/>
    </source>
</evidence>
<evidence type="ECO:0000313" key="10">
    <source>
        <dbReference type="Proteomes" id="UP000750711"/>
    </source>
</evidence>
<comment type="caution">
    <text evidence="9">The sequence shown here is derived from an EMBL/GenBank/DDBJ whole genome shotgun (WGS) entry which is preliminary data.</text>
</comment>
<dbReference type="EMBL" id="JAGHQM010000019">
    <property type="protein sequence ID" value="KAH0566278.1"/>
    <property type="molecule type" value="Genomic_DNA"/>
</dbReference>
<keyword evidence="5" id="KW-0256">Endoplasmic reticulum</keyword>
<dbReference type="InterPro" id="IPR029058">
    <property type="entry name" value="AB_hydrolase_fold"/>
</dbReference>
<keyword evidence="6" id="KW-0496">Mitochondrion</keyword>
<evidence type="ECO:0000256" key="6">
    <source>
        <dbReference type="ARBA" id="ARBA00023128"/>
    </source>
</evidence>
<organism evidence="9 10">
    <name type="scientific">Trichoglossum hirsutum</name>
    <dbReference type="NCBI Taxonomy" id="265104"/>
    <lineage>
        <taxon>Eukaryota</taxon>
        <taxon>Fungi</taxon>
        <taxon>Dikarya</taxon>
        <taxon>Ascomycota</taxon>
        <taxon>Pezizomycotina</taxon>
        <taxon>Geoglossomycetes</taxon>
        <taxon>Geoglossales</taxon>
        <taxon>Geoglossaceae</taxon>
        <taxon>Trichoglossum</taxon>
    </lineage>
</organism>
<sequence>MDANSTLLGLAVYASLRTKQANVPTFNDIGLQAIHEPKGQHFDIDIIFVHGLQGHLFNTWKGLNCSWPGEFLAEDVPTARLLTFGYQDLIGEGIPVSIKALGQLLLGAIALKRRQDESSSRPIIFVAHSLGGLIVKSVR</sequence>
<comment type="subcellular location">
    <subcellularLocation>
        <location evidence="2">Endoplasmic reticulum</location>
    </subcellularLocation>
    <subcellularLocation>
        <location evidence="3">Membrane</location>
    </subcellularLocation>
    <subcellularLocation>
        <location evidence="1">Mitochondrion</location>
    </subcellularLocation>
</comment>
<feature type="domain" description="DUF676" evidence="8">
    <location>
        <begin position="46"/>
        <end position="137"/>
    </location>
</feature>
<name>A0A9P8RTP0_9PEZI</name>
<evidence type="ECO:0000256" key="3">
    <source>
        <dbReference type="ARBA" id="ARBA00004370"/>
    </source>
</evidence>
<protein>
    <recommendedName>
        <fullName evidence="8">DUF676 domain-containing protein</fullName>
    </recommendedName>
</protein>
<evidence type="ECO:0000313" key="9">
    <source>
        <dbReference type="EMBL" id="KAH0566278.1"/>
    </source>
</evidence>
<dbReference type="Proteomes" id="UP000750711">
    <property type="component" value="Unassembled WGS sequence"/>
</dbReference>
<evidence type="ECO:0000256" key="5">
    <source>
        <dbReference type="ARBA" id="ARBA00022824"/>
    </source>
</evidence>
<proteinExistence type="inferred from homology"/>
<dbReference type="PANTHER" id="PTHR48182:SF2">
    <property type="entry name" value="PROTEIN SERAC1"/>
    <property type="match status" value="1"/>
</dbReference>
<accession>A0A9P8RTP0</accession>
<dbReference type="PANTHER" id="PTHR48182">
    <property type="entry name" value="PROTEIN SERAC1"/>
    <property type="match status" value="1"/>
</dbReference>
<dbReference type="InterPro" id="IPR052374">
    <property type="entry name" value="SERAC1"/>
</dbReference>
<keyword evidence="7" id="KW-0472">Membrane</keyword>
<dbReference type="Gene3D" id="3.40.50.1820">
    <property type="entry name" value="alpha/beta hydrolase"/>
    <property type="match status" value="1"/>
</dbReference>
<dbReference type="GO" id="GO:0005783">
    <property type="term" value="C:endoplasmic reticulum"/>
    <property type="evidence" value="ECO:0007669"/>
    <property type="project" value="UniProtKB-SubCell"/>
</dbReference>
<reference evidence="9" key="1">
    <citation type="submission" date="2021-03" db="EMBL/GenBank/DDBJ databases">
        <title>Comparative genomics and phylogenomic investigation of the class Geoglossomycetes provide insights into ecological specialization and systematics.</title>
        <authorList>
            <person name="Melie T."/>
            <person name="Pirro S."/>
            <person name="Miller A.N."/>
            <person name="Quandt A."/>
        </authorList>
    </citation>
    <scope>NUCLEOTIDE SEQUENCE</scope>
    <source>
        <strain evidence="9">CAQ_001_2017</strain>
    </source>
</reference>
<evidence type="ECO:0000259" key="8">
    <source>
        <dbReference type="Pfam" id="PF05057"/>
    </source>
</evidence>
<dbReference type="Pfam" id="PF05057">
    <property type="entry name" value="DUF676"/>
    <property type="match status" value="1"/>
</dbReference>
<keyword evidence="10" id="KW-1185">Reference proteome</keyword>
<evidence type="ECO:0000256" key="1">
    <source>
        <dbReference type="ARBA" id="ARBA00004173"/>
    </source>
</evidence>
<evidence type="ECO:0000256" key="2">
    <source>
        <dbReference type="ARBA" id="ARBA00004240"/>
    </source>
</evidence>